<keyword evidence="1" id="KW-0812">Transmembrane</keyword>
<organism evidence="2 3">
    <name type="scientific">Candidatus Yanofskybacteria bacterium RIFCSPLOWO2_01_FULL_43_22</name>
    <dbReference type="NCBI Taxonomy" id="1802695"/>
    <lineage>
        <taxon>Bacteria</taxon>
        <taxon>Candidatus Yanofskyibacteriota</taxon>
    </lineage>
</organism>
<proteinExistence type="predicted"/>
<dbReference type="EMBL" id="MGKJ01000014">
    <property type="protein sequence ID" value="OGN23912.1"/>
    <property type="molecule type" value="Genomic_DNA"/>
</dbReference>
<keyword evidence="1" id="KW-1133">Transmembrane helix</keyword>
<evidence type="ECO:0008006" key="4">
    <source>
        <dbReference type="Google" id="ProtNLM"/>
    </source>
</evidence>
<gene>
    <name evidence="2" type="ORF">A3A13_02380</name>
</gene>
<dbReference type="STRING" id="1802695.A3A13_02380"/>
<keyword evidence="1" id="KW-0472">Membrane</keyword>
<evidence type="ECO:0000256" key="1">
    <source>
        <dbReference type="SAM" id="Phobius"/>
    </source>
</evidence>
<evidence type="ECO:0000313" key="2">
    <source>
        <dbReference type="EMBL" id="OGN23912.1"/>
    </source>
</evidence>
<name>A0A1F8GEV3_9BACT</name>
<sequence>MNNLKKIIRRFGQLANKEGGFGMVELITAAFVFSIISIIVATNFVNVLNLQRRGFGAQKIQEETLFALESMAREIRVSQIQSPDDLGCNLTSLTMDHPISGSVRYSVSGGIINKTVGGNTFPITSAKINFTRLNFCVRGSGIDDEQPRVTIVASVQTASGREGLRFDIQTTISSRDVREEFLN</sequence>
<reference evidence="2 3" key="1">
    <citation type="journal article" date="2016" name="Nat. Commun.">
        <title>Thousands of microbial genomes shed light on interconnected biogeochemical processes in an aquifer system.</title>
        <authorList>
            <person name="Anantharaman K."/>
            <person name="Brown C.T."/>
            <person name="Hug L.A."/>
            <person name="Sharon I."/>
            <person name="Castelle C.J."/>
            <person name="Probst A.J."/>
            <person name="Thomas B.C."/>
            <person name="Singh A."/>
            <person name="Wilkins M.J."/>
            <person name="Karaoz U."/>
            <person name="Brodie E.L."/>
            <person name="Williams K.H."/>
            <person name="Hubbard S.S."/>
            <person name="Banfield J.F."/>
        </authorList>
    </citation>
    <scope>NUCLEOTIDE SEQUENCE [LARGE SCALE GENOMIC DNA]</scope>
</reference>
<protein>
    <recommendedName>
        <fullName evidence="4">Type II secretion system protein J</fullName>
    </recommendedName>
</protein>
<dbReference type="AlphaFoldDB" id="A0A1F8GEV3"/>
<accession>A0A1F8GEV3</accession>
<evidence type="ECO:0000313" key="3">
    <source>
        <dbReference type="Proteomes" id="UP000178911"/>
    </source>
</evidence>
<dbReference type="Proteomes" id="UP000178911">
    <property type="component" value="Unassembled WGS sequence"/>
</dbReference>
<comment type="caution">
    <text evidence="2">The sequence shown here is derived from an EMBL/GenBank/DDBJ whole genome shotgun (WGS) entry which is preliminary data.</text>
</comment>
<feature type="transmembrane region" description="Helical" evidence="1">
    <location>
        <begin position="21"/>
        <end position="45"/>
    </location>
</feature>